<reference evidence="3 4" key="1">
    <citation type="submission" date="2016-05" db="EMBL/GenBank/DDBJ databases">
        <title>Paenibacillus oryzae. sp. nov., isolated from the rice root.</title>
        <authorList>
            <person name="Zhang J."/>
            <person name="Zhang X."/>
        </authorList>
    </citation>
    <scope>NUCLEOTIDE SEQUENCE [LARGE SCALE GENOMIC DNA]</scope>
    <source>
        <strain evidence="3 4">1DrF-4</strain>
    </source>
</reference>
<dbReference type="PROSITE" id="PS51272">
    <property type="entry name" value="SLH"/>
    <property type="match status" value="3"/>
</dbReference>
<dbReference type="STRING" id="1844972.A7K91_19910"/>
<keyword evidence="4" id="KW-1185">Reference proteome</keyword>
<feature type="chain" id="PRO_5039451193" description="SLH domain-containing protein" evidence="1">
    <location>
        <begin position="22"/>
        <end position="1164"/>
    </location>
</feature>
<dbReference type="Gene3D" id="2.60.40.2700">
    <property type="match status" value="1"/>
</dbReference>
<dbReference type="Proteomes" id="UP000092024">
    <property type="component" value="Unassembled WGS sequence"/>
</dbReference>
<comment type="caution">
    <text evidence="3">The sequence shown here is derived from an EMBL/GenBank/DDBJ whole genome shotgun (WGS) entry which is preliminary data.</text>
</comment>
<dbReference type="PANTHER" id="PTHR43308">
    <property type="entry name" value="OUTER MEMBRANE PROTEIN ALPHA-RELATED"/>
    <property type="match status" value="1"/>
</dbReference>
<dbReference type="Pfam" id="PF00395">
    <property type="entry name" value="SLH"/>
    <property type="match status" value="3"/>
</dbReference>
<dbReference type="AlphaFoldDB" id="A0A1A5YI58"/>
<dbReference type="InterPro" id="IPR001119">
    <property type="entry name" value="SLH_dom"/>
</dbReference>
<name>A0A1A5YI58_9BACL</name>
<protein>
    <recommendedName>
        <fullName evidence="2">SLH domain-containing protein</fullName>
    </recommendedName>
</protein>
<keyword evidence="1" id="KW-0732">Signal</keyword>
<dbReference type="RefSeq" id="WP_068683414.1">
    <property type="nucleotide sequence ID" value="NZ_LYPA01000059.1"/>
</dbReference>
<dbReference type="InterPro" id="IPR056284">
    <property type="entry name" value="AIR9-like_A9"/>
</dbReference>
<evidence type="ECO:0000259" key="2">
    <source>
        <dbReference type="PROSITE" id="PS51272"/>
    </source>
</evidence>
<organism evidence="3 4">
    <name type="scientific">Paenibacillus oryzae</name>
    <dbReference type="NCBI Taxonomy" id="1844972"/>
    <lineage>
        <taxon>Bacteria</taxon>
        <taxon>Bacillati</taxon>
        <taxon>Bacillota</taxon>
        <taxon>Bacilli</taxon>
        <taxon>Bacillales</taxon>
        <taxon>Paenibacillaceae</taxon>
        <taxon>Paenibacillus</taxon>
    </lineage>
</organism>
<dbReference type="Pfam" id="PF23197">
    <property type="entry name" value="IG_AIR9"/>
    <property type="match status" value="1"/>
</dbReference>
<sequence>MALKKMTASLLVLLLFMTSFGGILASAASPTTTGLNLPLVKTYKAGEVLNFTVVFSENVNVTGGTPSLNLDIGGMMREAAYVYVSGPSKYLQFSYTVQPGDNDADGIQVAGPIQLNGASITNSTTAEDADLGNGYGPGGATVLDTSIKIDTVIPSIVSVSYPPDKTYTAGESLLFTVEFSENIIVNTRYGKPYLSLNIGGTEVRAEAAVYASIGANQIGFQYTVEAGLEDLDGITIDNEVKMYGGVIEDAAHNLINLVFPNGTATHLSGVQISAGGDAFVTEIPADGYYKEGDVLNFAFLYPADVTVTEEPYLPLFFGTTETPTEHQAKVAEVTGNKVVFQYIVQSGNEALNGIRVGNAIQLNGGSINDSNGLTPMPTIVHKLALADVRVDAVLPKVQHFYKNPINQNYVTGESLEYRARFTEPVKVSGAPSLSLMSGGRSVAQAVYVPDVPGLEPTDLVFRYTVQDTDKDVIIDAVGQLDSTNGSIVDYGGNASEANVTYTQFVQVLLNAATPTITLVEMPAAKTYDEGDELLFKVHFSEVVRARISPAILPVMIGSNTVDAIYAGGTRTKILTFKYVVKASDLGANAITIGSALLPNGGSLIGKDGDGLQADLTLNNVGSTSGIIIGQAAPQALNVSITGTAQVGSALTGSYTYYDVNSDEEGLSLFKWYRSDDALGAGKTAIPEATSTAYTLQAADFGKYMSFEVTPIAKTGATTGAAAESALTAAVTQVNVPSQPIFSNPIFTTTSVDVLVNGKAESAGTATTSTVNGQTVLTVTIDQKKLEDKLSAEGSGATVIIPVKADYDIVVGELNGQMIQNMENRQAVLEVRTNLAAYTIPAQQINIGSISDQIGTSIALKDIKVQIEIAEPAADEIKVVQNAADKGSFTIVAPPIEFRVKAIYEGKTIIVSKFNVYVERTIAIPSEIDPKKITTGVVAEADGSVRHVPTKIVEIDGKNYAKVNSLTNSPYLIIWHPIEFSDAANHWAKEAVNDMGSRMVIDGKGDGSFHPESDITRAEFVSILVRGLGLKPENEAAPFTDVKASDWYNGAINTAYSYHLINGFKDGSFRPNAGITREEAMVIIAKAMKITGLNANPEGQSIDKILSPYTDAAKASTWAQSGIADSIQTGIVTGKDGTILAPKDYITRAEVAVIVKRLLQKSDLI</sequence>
<evidence type="ECO:0000313" key="4">
    <source>
        <dbReference type="Proteomes" id="UP000092024"/>
    </source>
</evidence>
<feature type="domain" description="SLH" evidence="2">
    <location>
        <begin position="1034"/>
        <end position="1097"/>
    </location>
</feature>
<dbReference type="EMBL" id="LYPA01000059">
    <property type="protein sequence ID" value="OBR65253.1"/>
    <property type="molecule type" value="Genomic_DNA"/>
</dbReference>
<evidence type="ECO:0000256" key="1">
    <source>
        <dbReference type="SAM" id="SignalP"/>
    </source>
</evidence>
<gene>
    <name evidence="3" type="ORF">A7K91_19910</name>
</gene>
<proteinExistence type="predicted"/>
<feature type="signal peptide" evidence="1">
    <location>
        <begin position="1"/>
        <end position="21"/>
    </location>
</feature>
<feature type="domain" description="SLH" evidence="2">
    <location>
        <begin position="974"/>
        <end position="1033"/>
    </location>
</feature>
<dbReference type="InterPro" id="IPR051465">
    <property type="entry name" value="Cell_Envelope_Struct_Comp"/>
</dbReference>
<evidence type="ECO:0000313" key="3">
    <source>
        <dbReference type="EMBL" id="OBR65253.1"/>
    </source>
</evidence>
<feature type="domain" description="SLH" evidence="2">
    <location>
        <begin position="1105"/>
        <end position="1164"/>
    </location>
</feature>
<accession>A0A1A5YI58</accession>